<protein>
    <submittedName>
        <fullName evidence="4">YqiJ family protein</fullName>
    </submittedName>
</protein>
<feature type="transmembrane region" description="Helical" evidence="1">
    <location>
        <begin position="95"/>
        <end position="117"/>
    </location>
</feature>
<organism evidence="4 5">
    <name type="scientific">Dentiradicibacter hellwigii</name>
    <dbReference type="NCBI Taxonomy" id="3149053"/>
    <lineage>
        <taxon>Bacteria</taxon>
        <taxon>Pseudomonadati</taxon>
        <taxon>Pseudomonadota</taxon>
        <taxon>Betaproteobacteria</taxon>
        <taxon>Rhodocyclales</taxon>
        <taxon>Rhodocyclaceae</taxon>
        <taxon>Dentiradicibacter</taxon>
    </lineage>
</organism>
<feature type="domain" description="Inner membrane protein YqiJ OB-fold" evidence="2">
    <location>
        <begin position="141"/>
        <end position="204"/>
    </location>
</feature>
<keyword evidence="1" id="KW-0812">Transmembrane</keyword>
<dbReference type="Pfam" id="PF21001">
    <property type="entry name" value="YqiJ_N"/>
    <property type="match status" value="1"/>
</dbReference>
<keyword evidence="1" id="KW-1133">Transmembrane helix</keyword>
<evidence type="ECO:0000313" key="4">
    <source>
        <dbReference type="EMBL" id="MFA9949024.1"/>
    </source>
</evidence>
<proteinExistence type="predicted"/>
<accession>A0ABV4UBF0</accession>
<evidence type="ECO:0000259" key="2">
    <source>
        <dbReference type="Pfam" id="PF07290"/>
    </source>
</evidence>
<sequence length="212" mass="22641">MELFFVPQSWPFLLALMLLIALAVIEGLALLLGFSLSGWLDDLIPDPSAGEGGDFFDSWLGWLHVGEVPVLIIFAILLTSFSVFGFVLNGLVQAVFGFYLPSFVAAVAAFCGALPVVRVSAAAIARLVPYDESSAEPLENLVGHVAVIINGTARKGYPAQARVKNAHGRTLYVHVEPDGEDVSLNSGESVLLVKQISGSRFLAIANPHPELL</sequence>
<dbReference type="Proteomes" id="UP001574673">
    <property type="component" value="Unassembled WGS sequence"/>
</dbReference>
<dbReference type="Pfam" id="PF07290">
    <property type="entry name" value="YqiJ_OB"/>
    <property type="match status" value="1"/>
</dbReference>
<feature type="transmembrane region" description="Helical" evidence="1">
    <location>
        <begin position="12"/>
        <end position="36"/>
    </location>
</feature>
<dbReference type="InterPro" id="IPR010840">
    <property type="entry name" value="YqiJ_OB"/>
</dbReference>
<evidence type="ECO:0000259" key="3">
    <source>
        <dbReference type="Pfam" id="PF21001"/>
    </source>
</evidence>
<reference evidence="5" key="1">
    <citation type="submission" date="2024-06" db="EMBL/GenBank/DDBJ databases">
        <title>Radixoralia hellwigii gen. nov., sp nov., isolated from a root canal in the human oral cavity.</title>
        <authorList>
            <person name="Bartsch S."/>
            <person name="Wittmer A."/>
            <person name="Schulz A.-K."/>
            <person name="Neumann-Schaal M."/>
            <person name="Wolf J."/>
            <person name="Gronow S."/>
            <person name="Tennert C."/>
            <person name="Haecker G."/>
            <person name="Cieplik F."/>
            <person name="Al-Ahmad A."/>
        </authorList>
    </citation>
    <scope>NUCLEOTIDE SEQUENCE [LARGE SCALE GENOMIC DNA]</scope>
    <source>
        <strain evidence="5">Wk13</strain>
    </source>
</reference>
<feature type="domain" description="Inner membrane protein YqiJ N-terminal" evidence="3">
    <location>
        <begin position="10"/>
        <end position="118"/>
    </location>
</feature>
<keyword evidence="1" id="KW-0472">Membrane</keyword>
<comment type="caution">
    <text evidence="4">The sequence shown here is derived from an EMBL/GenBank/DDBJ whole genome shotgun (WGS) entry which is preliminary data.</text>
</comment>
<keyword evidence="5" id="KW-1185">Reference proteome</keyword>
<dbReference type="InterPro" id="IPR048376">
    <property type="entry name" value="YqiJ_N"/>
</dbReference>
<dbReference type="RefSeq" id="WP_418890183.1">
    <property type="nucleotide sequence ID" value="NZ_JBEUWX010000001.1"/>
</dbReference>
<feature type="transmembrane region" description="Helical" evidence="1">
    <location>
        <begin position="68"/>
        <end position="88"/>
    </location>
</feature>
<evidence type="ECO:0000256" key="1">
    <source>
        <dbReference type="SAM" id="Phobius"/>
    </source>
</evidence>
<dbReference type="EMBL" id="JBEUWX010000001">
    <property type="protein sequence ID" value="MFA9949024.1"/>
    <property type="molecule type" value="Genomic_DNA"/>
</dbReference>
<evidence type="ECO:0000313" key="5">
    <source>
        <dbReference type="Proteomes" id="UP001574673"/>
    </source>
</evidence>
<name>A0ABV4UBF0_9RHOO</name>
<gene>
    <name evidence="4" type="ORF">ABCS64_01555</name>
</gene>